<evidence type="ECO:0000313" key="2">
    <source>
        <dbReference type="EMBL" id="CAB4561593.1"/>
    </source>
</evidence>
<dbReference type="AlphaFoldDB" id="A0A6J6KJH5"/>
<dbReference type="NCBIfam" id="NF041518">
    <property type="entry name" value="choice_anch_Q"/>
    <property type="match status" value="1"/>
</dbReference>
<evidence type="ECO:0000313" key="1">
    <source>
        <dbReference type="EMBL" id="CAB4546067.1"/>
    </source>
</evidence>
<dbReference type="InterPro" id="IPR006626">
    <property type="entry name" value="PbH1"/>
</dbReference>
<dbReference type="InterPro" id="IPR026457">
    <property type="entry name" value="CSLREA_Nterm"/>
</dbReference>
<organism evidence="4">
    <name type="scientific">freshwater metagenome</name>
    <dbReference type="NCBI Taxonomy" id="449393"/>
    <lineage>
        <taxon>unclassified sequences</taxon>
        <taxon>metagenomes</taxon>
        <taxon>ecological metagenomes</taxon>
    </lineage>
</organism>
<sequence>MARHTFNTHPLTRLAAGGSLLAAGAGVGTLGAALFAQSAGAAGATFVVNTLADPATPDPDNCTTPGPGECSLREAIQAANIDLDADTITFDPSLSGTIVLGGSLDPLNGSLTVRGPGADTLTIEGNRSAFGFLQNPDFIGTPYAEDFRLEVSGLHLNGLNAPYSNVPIHFGAISVFSGDLIVRDVTVTDSASQVPGGGSYLVGGPISAGYLIGIANGNGLVNSATFERVTVTNNSAADQSDSELGNSASIIAIAKDIDLIDSTVTGNSASSVSAPFLWGANVNVSGTTITNNTSQELWSGLMVISGNCSISGSRIDHNSASKYAGLFVIAGWQGWENYGYGADRPCTISDTSVSYNTSTLSSGSRLYASSPIELNRVTVVGNTSAPSGLQPLSGSPQATSSELYSTLTLRGDITINSSTIANNTGDAILLKGPNIGSTSASTLSTLSTLTNQQFVPRSDATTFDSILRISNSTISGNSGIGINAITTQSYQLTPENIVLDHALIHGNGAGANGDLNVPSTARFSLIGAASAPPVDGAGGGNLLGVDPGLQPLEWISPFVGVVPILFGSAAWNTGDPSFTPPPATDQRGLPRVVDIIDIGAYEVQEAALLPKFTG</sequence>
<evidence type="ECO:0000313" key="3">
    <source>
        <dbReference type="EMBL" id="CAB4579906.1"/>
    </source>
</evidence>
<gene>
    <name evidence="1" type="ORF">UFOPK1495_00512</name>
    <name evidence="2" type="ORF">UFOPK1603_00607</name>
    <name evidence="3" type="ORF">UFOPK1711_01098</name>
    <name evidence="4" type="ORF">UFOPK2143_01175</name>
    <name evidence="5" type="ORF">UFOPK2350_01032</name>
</gene>
<dbReference type="NCBIfam" id="TIGR04214">
    <property type="entry name" value="CSLREA_Nterm"/>
    <property type="match status" value="1"/>
</dbReference>
<dbReference type="EMBL" id="CAEZTG010000042">
    <property type="protein sequence ID" value="CAB4561593.1"/>
    <property type="molecule type" value="Genomic_DNA"/>
</dbReference>
<dbReference type="InterPro" id="IPR059226">
    <property type="entry name" value="Choice_anch_Q_dom"/>
</dbReference>
<name>A0A6J6KJH5_9ZZZZ</name>
<dbReference type="EMBL" id="CAEZVV010000079">
    <property type="protein sequence ID" value="CAB4649218.1"/>
    <property type="molecule type" value="Genomic_DNA"/>
</dbReference>
<accession>A0A6J6KJH5</accession>
<protein>
    <submittedName>
        <fullName evidence="4">Unannotated protein</fullName>
    </submittedName>
</protein>
<proteinExistence type="predicted"/>
<dbReference type="SMART" id="SM00710">
    <property type="entry name" value="PbH1"/>
    <property type="match status" value="5"/>
</dbReference>
<dbReference type="InterPro" id="IPR011050">
    <property type="entry name" value="Pectin_lyase_fold/virulence"/>
</dbReference>
<dbReference type="EMBL" id="CAEZSU010000039">
    <property type="protein sequence ID" value="CAB4546067.1"/>
    <property type="molecule type" value="Genomic_DNA"/>
</dbReference>
<dbReference type="EMBL" id="CAEZXE010000084">
    <property type="protein sequence ID" value="CAB4681208.1"/>
    <property type="molecule type" value="Genomic_DNA"/>
</dbReference>
<evidence type="ECO:0000313" key="5">
    <source>
        <dbReference type="EMBL" id="CAB4681208.1"/>
    </source>
</evidence>
<dbReference type="EMBL" id="CAEZTR010000062">
    <property type="protein sequence ID" value="CAB4579906.1"/>
    <property type="molecule type" value="Genomic_DNA"/>
</dbReference>
<reference evidence="4" key="1">
    <citation type="submission" date="2020-05" db="EMBL/GenBank/DDBJ databases">
        <authorList>
            <person name="Chiriac C."/>
            <person name="Salcher M."/>
            <person name="Ghai R."/>
            <person name="Kavagutti S V."/>
        </authorList>
    </citation>
    <scope>NUCLEOTIDE SEQUENCE</scope>
</reference>
<dbReference type="SUPFAM" id="SSF51126">
    <property type="entry name" value="Pectin lyase-like"/>
    <property type="match status" value="1"/>
</dbReference>
<evidence type="ECO:0000313" key="4">
    <source>
        <dbReference type="EMBL" id="CAB4649218.1"/>
    </source>
</evidence>